<dbReference type="GO" id="GO:0030313">
    <property type="term" value="C:cell envelope"/>
    <property type="evidence" value="ECO:0007669"/>
    <property type="project" value="UniProtKB-SubCell"/>
</dbReference>
<evidence type="ECO:0000256" key="2">
    <source>
        <dbReference type="ARBA" id="ARBA00022748"/>
    </source>
</evidence>
<protein>
    <submittedName>
        <fullName evidence="6">Redoxin family protein</fullName>
    </submittedName>
</protein>
<evidence type="ECO:0000259" key="5">
    <source>
        <dbReference type="PROSITE" id="PS51352"/>
    </source>
</evidence>
<gene>
    <name evidence="6" type="ORF">DI632_00695</name>
</gene>
<evidence type="ECO:0000313" key="7">
    <source>
        <dbReference type="Proteomes" id="UP000248614"/>
    </source>
</evidence>
<organism evidence="6 7">
    <name type="scientific">Sphingomonas hengshuiensis</name>
    <dbReference type="NCBI Taxonomy" id="1609977"/>
    <lineage>
        <taxon>Bacteria</taxon>
        <taxon>Pseudomonadati</taxon>
        <taxon>Pseudomonadota</taxon>
        <taxon>Alphaproteobacteria</taxon>
        <taxon>Sphingomonadales</taxon>
        <taxon>Sphingomonadaceae</taxon>
        <taxon>Sphingomonas</taxon>
    </lineage>
</organism>
<dbReference type="InterPro" id="IPR017937">
    <property type="entry name" value="Thioredoxin_CS"/>
</dbReference>
<dbReference type="PANTHER" id="PTHR42852:SF13">
    <property type="entry name" value="PROTEIN DIPZ"/>
    <property type="match status" value="1"/>
</dbReference>
<dbReference type="PANTHER" id="PTHR42852">
    <property type="entry name" value="THIOL:DISULFIDE INTERCHANGE PROTEIN DSBE"/>
    <property type="match status" value="1"/>
</dbReference>
<dbReference type="GO" id="GO:0017004">
    <property type="term" value="P:cytochrome complex assembly"/>
    <property type="evidence" value="ECO:0007669"/>
    <property type="project" value="UniProtKB-KW"/>
</dbReference>
<evidence type="ECO:0000313" key="6">
    <source>
        <dbReference type="EMBL" id="PZO81124.1"/>
    </source>
</evidence>
<dbReference type="Proteomes" id="UP000248614">
    <property type="component" value="Unassembled WGS sequence"/>
</dbReference>
<dbReference type="PROSITE" id="PS51352">
    <property type="entry name" value="THIOREDOXIN_2"/>
    <property type="match status" value="1"/>
</dbReference>
<evidence type="ECO:0000256" key="1">
    <source>
        <dbReference type="ARBA" id="ARBA00004196"/>
    </source>
</evidence>
<name>A0A2W4ZFK2_9SPHN</name>
<dbReference type="AlphaFoldDB" id="A0A2W4ZFK2"/>
<dbReference type="InterPro" id="IPR036249">
    <property type="entry name" value="Thioredoxin-like_sf"/>
</dbReference>
<evidence type="ECO:0000256" key="3">
    <source>
        <dbReference type="ARBA" id="ARBA00023284"/>
    </source>
</evidence>
<proteinExistence type="predicted"/>
<comment type="caution">
    <text evidence="6">The sequence shown here is derived from an EMBL/GenBank/DDBJ whole genome shotgun (WGS) entry which is preliminary data.</text>
</comment>
<feature type="compositionally biased region" description="Low complexity" evidence="4">
    <location>
        <begin position="46"/>
        <end position="58"/>
    </location>
</feature>
<feature type="region of interest" description="Disordered" evidence="4">
    <location>
        <begin position="34"/>
        <end position="68"/>
    </location>
</feature>
<dbReference type="Pfam" id="PF08534">
    <property type="entry name" value="Redoxin"/>
    <property type="match status" value="1"/>
</dbReference>
<reference evidence="6 7" key="1">
    <citation type="submission" date="2017-08" db="EMBL/GenBank/DDBJ databases">
        <title>Infants hospitalized years apart are colonized by the same room-sourced microbial strains.</title>
        <authorList>
            <person name="Brooks B."/>
            <person name="Olm M.R."/>
            <person name="Firek B.A."/>
            <person name="Baker R."/>
            <person name="Thomas B.C."/>
            <person name="Morowitz M.J."/>
            <person name="Banfield J.F."/>
        </authorList>
    </citation>
    <scope>NUCLEOTIDE SEQUENCE [LARGE SCALE GENOMIC DNA]</scope>
    <source>
        <strain evidence="6">S2_018_000_R3_110</strain>
    </source>
</reference>
<dbReference type="InterPro" id="IPR050553">
    <property type="entry name" value="Thioredoxin_ResA/DsbE_sf"/>
</dbReference>
<comment type="subcellular location">
    <subcellularLocation>
        <location evidence="1">Cell envelope</location>
    </subcellularLocation>
</comment>
<keyword evidence="2" id="KW-0201">Cytochrome c-type biogenesis</keyword>
<dbReference type="PROSITE" id="PS00194">
    <property type="entry name" value="THIOREDOXIN_1"/>
    <property type="match status" value="1"/>
</dbReference>
<dbReference type="EMBL" id="QFNF01000001">
    <property type="protein sequence ID" value="PZO81124.1"/>
    <property type="molecule type" value="Genomic_DNA"/>
</dbReference>
<keyword evidence="3" id="KW-0676">Redox-active center</keyword>
<feature type="domain" description="Thioredoxin" evidence="5">
    <location>
        <begin position="63"/>
        <end position="202"/>
    </location>
</feature>
<dbReference type="Gene3D" id="3.40.30.10">
    <property type="entry name" value="Glutaredoxin"/>
    <property type="match status" value="1"/>
</dbReference>
<dbReference type="GO" id="GO:0015036">
    <property type="term" value="F:disulfide oxidoreductase activity"/>
    <property type="evidence" value="ECO:0007669"/>
    <property type="project" value="UniProtKB-ARBA"/>
</dbReference>
<evidence type="ECO:0000256" key="4">
    <source>
        <dbReference type="SAM" id="MobiDB-lite"/>
    </source>
</evidence>
<dbReference type="SUPFAM" id="SSF52833">
    <property type="entry name" value="Thioredoxin-like"/>
    <property type="match status" value="1"/>
</dbReference>
<accession>A0A2W4ZFK2</accession>
<dbReference type="InterPro" id="IPR013766">
    <property type="entry name" value="Thioredoxin_domain"/>
</dbReference>
<dbReference type="CDD" id="cd02966">
    <property type="entry name" value="TlpA_like_family"/>
    <property type="match status" value="1"/>
</dbReference>
<dbReference type="InterPro" id="IPR013740">
    <property type="entry name" value="Redoxin"/>
</dbReference>
<sequence>MLLEPSMRPVIALLLGLSLFVGACDKRAAAPEQAAAGGDGTVPDIAAPDATAAPDAATQVDRSHKGEAMPAYRFQDGTGKPVSLADFRGKPVLVNLWATWCAPCVREMPTLDALAAREGAALHLLTVSQDMEPGKVQPFLTERKLANLKAYRDPDLQFSTGMGVSLPTTILYDAGGRELWRVTGAMDWAGAEAAKLIAEAKA</sequence>